<gene>
    <name evidence="1" type="ORF">P3X46_032719</name>
</gene>
<dbReference type="EMBL" id="JARPOI010000018">
    <property type="protein sequence ID" value="KAJ9135548.1"/>
    <property type="molecule type" value="Genomic_DNA"/>
</dbReference>
<comment type="caution">
    <text evidence="1">The sequence shown here is derived from an EMBL/GenBank/DDBJ whole genome shotgun (WGS) entry which is preliminary data.</text>
</comment>
<protein>
    <recommendedName>
        <fullName evidence="3">Reverse transcriptase domain-containing protein</fullName>
    </recommendedName>
</protein>
<dbReference type="PANTHER" id="PTHR33116:SF86">
    <property type="entry name" value="REVERSE TRANSCRIPTASE DOMAIN-CONTAINING PROTEIN"/>
    <property type="match status" value="1"/>
</dbReference>
<dbReference type="PANTHER" id="PTHR33116">
    <property type="entry name" value="REVERSE TRANSCRIPTASE ZINC-BINDING DOMAIN-CONTAINING PROTEIN-RELATED-RELATED"/>
    <property type="match status" value="1"/>
</dbReference>
<evidence type="ECO:0000313" key="1">
    <source>
        <dbReference type="EMBL" id="KAJ9135548.1"/>
    </source>
</evidence>
<keyword evidence="2" id="KW-1185">Reference proteome</keyword>
<sequence>MIRESSLSAQSISQRGPRITHLLFADDSILFSKATTHEAELIDNILKNYAELSGQLINFDKSTLIFSRNTHGAVKSNKTAILNIKNISSHDCFLGLPSTFPRSKKVAFALIKERIQRKIAGWKEKNLSQGGKEVLIKTVTQAIPVYAMSCLNFLSLFAKILIV</sequence>
<evidence type="ECO:0000313" key="2">
    <source>
        <dbReference type="Proteomes" id="UP001174677"/>
    </source>
</evidence>
<proteinExistence type="predicted"/>
<accession>A0ABQ9KFS2</accession>
<dbReference type="Proteomes" id="UP001174677">
    <property type="component" value="Chromosome 18"/>
</dbReference>
<evidence type="ECO:0008006" key="3">
    <source>
        <dbReference type="Google" id="ProtNLM"/>
    </source>
</evidence>
<name>A0ABQ9KFS2_HEVBR</name>
<organism evidence="1 2">
    <name type="scientific">Hevea brasiliensis</name>
    <name type="common">Para rubber tree</name>
    <name type="synonym">Siphonia brasiliensis</name>
    <dbReference type="NCBI Taxonomy" id="3981"/>
    <lineage>
        <taxon>Eukaryota</taxon>
        <taxon>Viridiplantae</taxon>
        <taxon>Streptophyta</taxon>
        <taxon>Embryophyta</taxon>
        <taxon>Tracheophyta</taxon>
        <taxon>Spermatophyta</taxon>
        <taxon>Magnoliopsida</taxon>
        <taxon>eudicotyledons</taxon>
        <taxon>Gunneridae</taxon>
        <taxon>Pentapetalae</taxon>
        <taxon>rosids</taxon>
        <taxon>fabids</taxon>
        <taxon>Malpighiales</taxon>
        <taxon>Euphorbiaceae</taxon>
        <taxon>Crotonoideae</taxon>
        <taxon>Micrandreae</taxon>
        <taxon>Hevea</taxon>
    </lineage>
</organism>
<reference evidence="1 2" key="1">
    <citation type="journal article" date="2023" name="Plant Biotechnol. J.">
        <title>Chromosome-level wild Hevea brasiliensis genome provides new tools for genomic-assisted breeding and valuable loci to elevate rubber yield.</title>
        <authorList>
            <person name="Cheng H."/>
            <person name="Song X."/>
            <person name="Hu Y."/>
            <person name="Wu T."/>
            <person name="Yang Q."/>
            <person name="An Z."/>
            <person name="Feng S."/>
            <person name="Deng Z."/>
            <person name="Wu W."/>
            <person name="Zeng X."/>
            <person name="Tu M."/>
            <person name="Wang X."/>
            <person name="Huang H."/>
        </authorList>
    </citation>
    <scope>NUCLEOTIDE SEQUENCE [LARGE SCALE GENOMIC DNA]</scope>
    <source>
        <strain evidence="1">MT/VB/25A 57/8</strain>
    </source>
</reference>